<dbReference type="Pfam" id="PF02014">
    <property type="entry name" value="Reeler"/>
    <property type="match status" value="1"/>
</dbReference>
<evidence type="ECO:0000313" key="4">
    <source>
        <dbReference type="Proteomes" id="UP001497623"/>
    </source>
</evidence>
<dbReference type="PANTHER" id="PTHR45828:SF33">
    <property type="entry name" value="DOMON DOMAIN-CONTAINING PROTEIN"/>
    <property type="match status" value="1"/>
</dbReference>
<evidence type="ECO:0000256" key="1">
    <source>
        <dbReference type="SAM" id="SignalP"/>
    </source>
</evidence>
<dbReference type="InterPro" id="IPR002861">
    <property type="entry name" value="Reeler_dom"/>
</dbReference>
<dbReference type="PANTHER" id="PTHR45828">
    <property type="entry name" value="CYTOCHROME B561/FERRIC REDUCTASE TRANSMEMBRANE"/>
    <property type="match status" value="1"/>
</dbReference>
<proteinExistence type="predicted"/>
<evidence type="ECO:0000259" key="2">
    <source>
        <dbReference type="Pfam" id="PF02014"/>
    </source>
</evidence>
<dbReference type="InterPro" id="IPR051237">
    <property type="entry name" value="Ferric-chelate_Red/DefProt"/>
</dbReference>
<dbReference type="Proteomes" id="UP001497623">
    <property type="component" value="Unassembled WGS sequence"/>
</dbReference>
<dbReference type="CDD" id="cd08544">
    <property type="entry name" value="Reeler"/>
    <property type="match status" value="1"/>
</dbReference>
<protein>
    <recommendedName>
        <fullName evidence="2">Reelin domain-containing protein</fullName>
    </recommendedName>
</protein>
<dbReference type="Gene3D" id="2.60.40.4060">
    <property type="entry name" value="Reeler domain"/>
    <property type="match status" value="1"/>
</dbReference>
<accession>A0AAV2S033</accession>
<dbReference type="AlphaFoldDB" id="A0AAV2S033"/>
<dbReference type="GO" id="GO:0016020">
    <property type="term" value="C:membrane"/>
    <property type="evidence" value="ECO:0007669"/>
    <property type="project" value="TreeGrafter"/>
</dbReference>
<keyword evidence="4" id="KW-1185">Reference proteome</keyword>
<sequence length="157" mass="17212">MGFSQAIVLVSVCVILLPACYAFSGQAVTPACNSMKPGHDAHEAQRSNAPYQITTKKNNDGTLLIRVNGDEFKGFLLQARNQRGKRVGRFTPTANDAVPIGCDYQGGAIQHRNSDAKQQVIVKWNPGNFKGPLQFRLTVVKNYATYWTNIKSAVLTV</sequence>
<comment type="caution">
    <text evidence="3">The sequence shown here is derived from an EMBL/GenBank/DDBJ whole genome shotgun (WGS) entry which is preliminary data.</text>
</comment>
<evidence type="ECO:0000313" key="3">
    <source>
        <dbReference type="EMBL" id="CAL4151031.1"/>
    </source>
</evidence>
<keyword evidence="1" id="KW-0732">Signal</keyword>
<gene>
    <name evidence="3" type="ORF">MNOR_LOCUS30661</name>
</gene>
<dbReference type="EMBL" id="CAXKWB010037990">
    <property type="protein sequence ID" value="CAL4151031.1"/>
    <property type="molecule type" value="Genomic_DNA"/>
</dbReference>
<name>A0AAV2S033_MEGNR</name>
<feature type="domain" description="Reelin" evidence="2">
    <location>
        <begin position="32"/>
        <end position="148"/>
    </location>
</feature>
<dbReference type="InterPro" id="IPR042307">
    <property type="entry name" value="Reeler_sf"/>
</dbReference>
<reference evidence="3 4" key="1">
    <citation type="submission" date="2024-05" db="EMBL/GenBank/DDBJ databases">
        <authorList>
            <person name="Wallberg A."/>
        </authorList>
    </citation>
    <scope>NUCLEOTIDE SEQUENCE [LARGE SCALE GENOMIC DNA]</scope>
</reference>
<organism evidence="3 4">
    <name type="scientific">Meganyctiphanes norvegica</name>
    <name type="common">Northern krill</name>
    <name type="synonym">Thysanopoda norvegica</name>
    <dbReference type="NCBI Taxonomy" id="48144"/>
    <lineage>
        <taxon>Eukaryota</taxon>
        <taxon>Metazoa</taxon>
        <taxon>Ecdysozoa</taxon>
        <taxon>Arthropoda</taxon>
        <taxon>Crustacea</taxon>
        <taxon>Multicrustacea</taxon>
        <taxon>Malacostraca</taxon>
        <taxon>Eumalacostraca</taxon>
        <taxon>Eucarida</taxon>
        <taxon>Euphausiacea</taxon>
        <taxon>Euphausiidae</taxon>
        <taxon>Meganyctiphanes</taxon>
    </lineage>
</organism>
<feature type="signal peptide" evidence="1">
    <location>
        <begin position="1"/>
        <end position="22"/>
    </location>
</feature>
<feature type="chain" id="PRO_5043662892" description="Reelin domain-containing protein" evidence="1">
    <location>
        <begin position="23"/>
        <end position="157"/>
    </location>
</feature>